<dbReference type="EMBL" id="CP002801">
    <property type="protein sequence ID" value="AEH10609.1"/>
    <property type="molecule type" value="Genomic_DNA"/>
</dbReference>
<keyword evidence="4 5" id="KW-0694">RNA-binding</keyword>
<dbReference type="PANTHER" id="PTHR22807:SF53">
    <property type="entry name" value="RIBOSOMAL RNA SMALL SUBUNIT METHYLTRANSFERASE B-RELATED"/>
    <property type="match status" value="1"/>
</dbReference>
<name>F8AZW6_9ACTN</name>
<keyword evidence="3 5" id="KW-0949">S-adenosyl-L-methionine</keyword>
<dbReference type="PRINTS" id="PR02008">
    <property type="entry name" value="RCMTFAMILY"/>
</dbReference>
<dbReference type="Pfam" id="PF01029">
    <property type="entry name" value="NusB"/>
    <property type="match status" value="1"/>
</dbReference>
<evidence type="ECO:0000313" key="9">
    <source>
        <dbReference type="Proteomes" id="UP000001549"/>
    </source>
</evidence>
<accession>F8AZW6</accession>
<feature type="binding site" evidence="5">
    <location>
        <position position="353"/>
    </location>
    <ligand>
        <name>S-adenosyl-L-methionine</name>
        <dbReference type="ChEBI" id="CHEBI:59789"/>
    </ligand>
</feature>
<dbReference type="GO" id="GO:0001510">
    <property type="term" value="P:RNA methylation"/>
    <property type="evidence" value="ECO:0007669"/>
    <property type="project" value="InterPro"/>
</dbReference>
<feature type="active site" description="Nucleophile" evidence="5">
    <location>
        <position position="452"/>
    </location>
</feature>
<gene>
    <name evidence="8" type="ordered locus">FsymDg_3305</name>
</gene>
<dbReference type="Gene3D" id="3.40.50.150">
    <property type="entry name" value="Vaccinia Virus protein VP39"/>
    <property type="match status" value="1"/>
</dbReference>
<dbReference type="InterPro" id="IPR023267">
    <property type="entry name" value="RCMT"/>
</dbReference>
<evidence type="ECO:0000313" key="8">
    <source>
        <dbReference type="EMBL" id="AEH10609.1"/>
    </source>
</evidence>
<dbReference type="InterPro" id="IPR001678">
    <property type="entry name" value="MeTrfase_RsmB-F_NOP2_dom"/>
</dbReference>
<evidence type="ECO:0000256" key="3">
    <source>
        <dbReference type="ARBA" id="ARBA00022691"/>
    </source>
</evidence>
<dbReference type="HOGENOM" id="CLU_005316_0_3_11"/>
<dbReference type="InterPro" id="IPR035926">
    <property type="entry name" value="NusB-like_sf"/>
</dbReference>
<dbReference type="PROSITE" id="PS51686">
    <property type="entry name" value="SAM_MT_RSMB_NOP"/>
    <property type="match status" value="1"/>
</dbReference>
<dbReference type="PANTHER" id="PTHR22807">
    <property type="entry name" value="NOP2 YEAST -RELATED NOL1/NOP2/FMU SUN DOMAIN-CONTAINING"/>
    <property type="match status" value="1"/>
</dbReference>
<protein>
    <submittedName>
        <fullName evidence="8">NusB/RsmB/TIM44</fullName>
    </submittedName>
</protein>
<dbReference type="KEGG" id="fsy:FsymDg_3305"/>
<feature type="binding site" evidence="5">
    <location>
        <position position="399"/>
    </location>
    <ligand>
        <name>S-adenosyl-L-methionine</name>
        <dbReference type="ChEBI" id="CHEBI:59789"/>
    </ligand>
</feature>
<keyword evidence="2 5" id="KW-0808">Transferase</keyword>
<evidence type="ECO:0000256" key="6">
    <source>
        <dbReference type="SAM" id="MobiDB-lite"/>
    </source>
</evidence>
<proteinExistence type="inferred from homology"/>
<dbReference type="Gene3D" id="1.10.940.10">
    <property type="entry name" value="NusB-like"/>
    <property type="match status" value="1"/>
</dbReference>
<dbReference type="InterPro" id="IPR029063">
    <property type="entry name" value="SAM-dependent_MTases_sf"/>
</dbReference>
<keyword evidence="9" id="KW-1185">Reference proteome</keyword>
<dbReference type="Proteomes" id="UP000001549">
    <property type="component" value="Chromosome"/>
</dbReference>
<feature type="domain" description="SAM-dependent MTase RsmB/NOP-type" evidence="7">
    <location>
        <begin position="201"/>
        <end position="518"/>
    </location>
</feature>
<evidence type="ECO:0000256" key="5">
    <source>
        <dbReference type="PROSITE-ProRule" id="PRU01023"/>
    </source>
</evidence>
<dbReference type="GO" id="GO:0006355">
    <property type="term" value="P:regulation of DNA-templated transcription"/>
    <property type="evidence" value="ECO:0007669"/>
    <property type="project" value="InterPro"/>
</dbReference>
<dbReference type="InterPro" id="IPR049560">
    <property type="entry name" value="MeTrfase_RsmB-F_NOP2_cat"/>
</dbReference>
<dbReference type="GO" id="GO:0008173">
    <property type="term" value="F:RNA methyltransferase activity"/>
    <property type="evidence" value="ECO:0007669"/>
    <property type="project" value="InterPro"/>
</dbReference>
<keyword evidence="1 5" id="KW-0489">Methyltransferase</keyword>
<sequence length="518" mass="53415">MSPAPAGGTRARQRARPPASRADPARLLAWEVLRAVDERGAYANLLLPALLAGRQLSARDRGFATELTYGTLRALGVLDGLLATVANRPVDEVDPPVRDALRLGAYQLLRTRVPARAAVDSTVDLVRRTSGERPVRFANAVLRRLAARLEATGGDLAVLLAAPGYDDDPVGHLATVTAHPRWVVETFAAALGGDLARTRAALAADDERPSTHLVARPGLIDRDGLLRAARDAGLAAEPGPWSPYAVRLAGGDPGRLPAVLAGQAGVQDEGSQLVVAALSRVATVGTDTGVSVDLCAGPGGKTALLAGLLPRTRLVAVEPRATRALLVAAAVARPAPAPDPADAVSGPAAAVGDAAGSPGAGAEGMAGGPVAGRSNVVVVRADGRAAPLRPGSADRVLADVPCTGLGALRRRPEARWRRTPAQVAPLSHLQRQLLAAAVDLVRPGGVVGYVTCSPHPAETVEVVTDVVTRLAARGVGVSVLDAREYLPGVPDLGDGPFVQLWPHRHGTDAMFLALLRRS</sequence>
<evidence type="ECO:0000259" key="7">
    <source>
        <dbReference type="PROSITE" id="PS51686"/>
    </source>
</evidence>
<evidence type="ECO:0000256" key="2">
    <source>
        <dbReference type="ARBA" id="ARBA00022679"/>
    </source>
</evidence>
<feature type="region of interest" description="Disordered" evidence="6">
    <location>
        <begin position="1"/>
        <end position="20"/>
    </location>
</feature>
<evidence type="ECO:0000256" key="4">
    <source>
        <dbReference type="ARBA" id="ARBA00022884"/>
    </source>
</evidence>
<evidence type="ECO:0000256" key="1">
    <source>
        <dbReference type="ARBA" id="ARBA00022603"/>
    </source>
</evidence>
<dbReference type="InterPro" id="IPR006027">
    <property type="entry name" value="NusB_RsmB_TIM44"/>
</dbReference>
<dbReference type="GO" id="GO:0003723">
    <property type="term" value="F:RNA binding"/>
    <property type="evidence" value="ECO:0007669"/>
    <property type="project" value="UniProtKB-UniRule"/>
</dbReference>
<reference evidence="8 9" key="1">
    <citation type="submission" date="2011-05" db="EMBL/GenBank/DDBJ databases">
        <title>Complete sequence of chromosome of Frankia symbiont of Datisca glomerata.</title>
        <authorList>
            <consortium name="US DOE Joint Genome Institute"/>
            <person name="Lucas S."/>
            <person name="Han J."/>
            <person name="Lapidus A."/>
            <person name="Cheng J.-F."/>
            <person name="Goodwin L."/>
            <person name="Pitluck S."/>
            <person name="Peters L."/>
            <person name="Mikhailova N."/>
            <person name="Chertkov O."/>
            <person name="Teshima H."/>
            <person name="Han C."/>
            <person name="Tapia R."/>
            <person name="Land M."/>
            <person name="Hauser L."/>
            <person name="Kyrpides N."/>
            <person name="Ivanova N."/>
            <person name="Pagani I."/>
            <person name="Berry A."/>
            <person name="Pawlowski K."/>
            <person name="Persson T."/>
            <person name="Vanden Heuvel B."/>
            <person name="Benson D."/>
            <person name="Woyke T."/>
        </authorList>
    </citation>
    <scope>NUCLEOTIDE SEQUENCE [LARGE SCALE GENOMIC DNA]</scope>
    <source>
        <strain evidence="9">4085684</strain>
    </source>
</reference>
<organism evidence="8 9">
    <name type="scientific">Candidatus Protofrankia datiscae</name>
    <dbReference type="NCBI Taxonomy" id="2716812"/>
    <lineage>
        <taxon>Bacteria</taxon>
        <taxon>Bacillati</taxon>
        <taxon>Actinomycetota</taxon>
        <taxon>Actinomycetes</taxon>
        <taxon>Frankiales</taxon>
        <taxon>Frankiaceae</taxon>
        <taxon>Protofrankia</taxon>
    </lineage>
</organism>
<feature type="binding site" evidence="5">
    <location>
        <position position="318"/>
    </location>
    <ligand>
        <name>S-adenosyl-L-methionine</name>
        <dbReference type="ChEBI" id="CHEBI:59789"/>
    </ligand>
</feature>
<dbReference type="AlphaFoldDB" id="F8AZW6"/>
<dbReference type="RefSeq" id="WP_013874501.1">
    <property type="nucleotide sequence ID" value="NC_015656.1"/>
</dbReference>
<feature type="binding site" evidence="5">
    <location>
        <begin position="295"/>
        <end position="301"/>
    </location>
    <ligand>
        <name>S-adenosyl-L-methionine</name>
        <dbReference type="ChEBI" id="CHEBI:59789"/>
    </ligand>
</feature>
<dbReference type="Pfam" id="PF01189">
    <property type="entry name" value="Methyltr_RsmB-F"/>
    <property type="match status" value="1"/>
</dbReference>
<dbReference type="STRING" id="656024.FsymDg_3305"/>
<dbReference type="eggNOG" id="COG0144">
    <property type="taxonomic scope" value="Bacteria"/>
</dbReference>
<dbReference type="SUPFAM" id="SSF48013">
    <property type="entry name" value="NusB-like"/>
    <property type="match status" value="1"/>
</dbReference>
<dbReference type="SUPFAM" id="SSF53335">
    <property type="entry name" value="S-adenosyl-L-methionine-dependent methyltransferases"/>
    <property type="match status" value="1"/>
</dbReference>
<comment type="similarity">
    <text evidence="5">Belongs to the class I-like SAM-binding methyltransferase superfamily. RsmB/NOP family.</text>
</comment>
<dbReference type="eggNOG" id="COG0781">
    <property type="taxonomic scope" value="Bacteria"/>
</dbReference>